<organism evidence="1 2">
    <name type="scientific">Rhodococcus chondri</name>
    <dbReference type="NCBI Taxonomy" id="3065941"/>
    <lineage>
        <taxon>Bacteria</taxon>
        <taxon>Bacillati</taxon>
        <taxon>Actinomycetota</taxon>
        <taxon>Actinomycetes</taxon>
        <taxon>Mycobacteriales</taxon>
        <taxon>Nocardiaceae</taxon>
        <taxon>Rhodococcus</taxon>
    </lineage>
</organism>
<keyword evidence="2" id="KW-1185">Reference proteome</keyword>
<protein>
    <submittedName>
        <fullName evidence="1">Uncharacterized protein</fullName>
    </submittedName>
</protein>
<proteinExistence type="predicted"/>
<dbReference type="RefSeq" id="WP_330151282.1">
    <property type="nucleotide sequence ID" value="NZ_JAUZMZ010000026.1"/>
</dbReference>
<gene>
    <name evidence="1" type="ORF">Q8814_06930</name>
</gene>
<dbReference type="EMBL" id="JAUZMZ010000026">
    <property type="protein sequence ID" value="MEE2031847.1"/>
    <property type="molecule type" value="Genomic_DNA"/>
</dbReference>
<dbReference type="Proteomes" id="UP001331936">
    <property type="component" value="Unassembled WGS sequence"/>
</dbReference>
<reference evidence="1 2" key="1">
    <citation type="submission" date="2023-08" db="EMBL/GenBank/DDBJ databases">
        <authorList>
            <person name="Girao M."/>
            <person name="Carvalho M.F."/>
        </authorList>
    </citation>
    <scope>NUCLEOTIDE SEQUENCE [LARGE SCALE GENOMIC DNA]</scope>
    <source>
        <strain evidence="1 2">CC-R104</strain>
    </source>
</reference>
<sequence>MTTEQQIAFVEGLRQQIENDPSISDREKYRQSWDQPGVITRLDTELDRLKTGMYTDRFGNKTPLTDAQKNAGNQLQAIQYLGTMVPRIQSAKAMYFEINARHTGRSISEVQAEWDSIMARPGTGRGSVGISLKDSWRDDLAVAGLSTQGQADIGQSKRARDALAEMEERRLAHLAK</sequence>
<evidence type="ECO:0000313" key="2">
    <source>
        <dbReference type="Proteomes" id="UP001331936"/>
    </source>
</evidence>
<evidence type="ECO:0000313" key="1">
    <source>
        <dbReference type="EMBL" id="MEE2031847.1"/>
    </source>
</evidence>
<name>A0ABU7JP89_9NOCA</name>
<comment type="caution">
    <text evidence="1">The sequence shown here is derived from an EMBL/GenBank/DDBJ whole genome shotgun (WGS) entry which is preliminary data.</text>
</comment>
<accession>A0ABU7JP89</accession>